<dbReference type="EMBL" id="JAIZAY010000015">
    <property type="protein sequence ID" value="KAJ8028794.1"/>
    <property type="molecule type" value="Genomic_DNA"/>
</dbReference>
<dbReference type="OrthoDB" id="687730at2759"/>
<dbReference type="Pfam" id="PF13519">
    <property type="entry name" value="VWA_2"/>
    <property type="match status" value="1"/>
</dbReference>
<evidence type="ECO:0000259" key="2">
    <source>
        <dbReference type="PROSITE" id="PS50041"/>
    </source>
</evidence>
<dbReference type="InterPro" id="IPR016186">
    <property type="entry name" value="C-type_lectin-like/link_sf"/>
</dbReference>
<dbReference type="PROSITE" id="PS50234">
    <property type="entry name" value="VWFA"/>
    <property type="match status" value="1"/>
</dbReference>
<evidence type="ECO:0000313" key="5">
    <source>
        <dbReference type="Proteomes" id="UP001152320"/>
    </source>
</evidence>
<dbReference type="PANTHER" id="PTHR10579:SF177">
    <property type="entry name" value="CALCIUM-ACTIVATED CHLORIDE CHANNEL REGULATOR 4-LIKE PROTEIN"/>
    <property type="match status" value="1"/>
</dbReference>
<feature type="domain" description="VWFA" evidence="3">
    <location>
        <begin position="343"/>
        <end position="516"/>
    </location>
</feature>
<protein>
    <submittedName>
        <fullName evidence="4">Calcium-activated chloride channel regulator 1</fullName>
    </submittedName>
</protein>
<dbReference type="Pfam" id="PF00059">
    <property type="entry name" value="Lectin_C"/>
    <property type="match status" value="1"/>
</dbReference>
<dbReference type="CDD" id="cd00198">
    <property type="entry name" value="vWFA"/>
    <property type="match status" value="1"/>
</dbReference>
<dbReference type="InterPro" id="IPR002035">
    <property type="entry name" value="VWF_A"/>
</dbReference>
<dbReference type="Proteomes" id="UP001152320">
    <property type="component" value="Chromosome 15"/>
</dbReference>
<dbReference type="Gene3D" id="3.10.100.10">
    <property type="entry name" value="Mannose-Binding Protein A, subunit A"/>
    <property type="match status" value="1"/>
</dbReference>
<dbReference type="PROSITE" id="PS50041">
    <property type="entry name" value="C_TYPE_LECTIN_2"/>
    <property type="match status" value="1"/>
</dbReference>
<feature type="signal peptide" evidence="1">
    <location>
        <begin position="1"/>
        <end position="27"/>
    </location>
</feature>
<accession>A0A9Q1BLK1</accession>
<dbReference type="InterPro" id="IPR001304">
    <property type="entry name" value="C-type_lectin-like"/>
</dbReference>
<dbReference type="PANTHER" id="PTHR10579">
    <property type="entry name" value="CALCIUM-ACTIVATED CHLORIDE CHANNEL REGULATOR"/>
    <property type="match status" value="1"/>
</dbReference>
<proteinExistence type="predicted"/>
<dbReference type="Gene3D" id="3.40.50.410">
    <property type="entry name" value="von Willebrand factor, type A domain"/>
    <property type="match status" value="1"/>
</dbReference>
<dbReference type="Pfam" id="PF08434">
    <property type="entry name" value="CLCA"/>
    <property type="match status" value="1"/>
</dbReference>
<evidence type="ECO:0000313" key="4">
    <source>
        <dbReference type="EMBL" id="KAJ8028794.1"/>
    </source>
</evidence>
<dbReference type="SUPFAM" id="SSF56436">
    <property type="entry name" value="C-type lectin-like"/>
    <property type="match status" value="1"/>
</dbReference>
<gene>
    <name evidence="4" type="ORF">HOLleu_31131</name>
</gene>
<keyword evidence="1" id="KW-0732">Signal</keyword>
<dbReference type="InterPro" id="IPR036465">
    <property type="entry name" value="vWFA_dom_sf"/>
</dbReference>
<feature type="chain" id="PRO_5040106451" evidence="1">
    <location>
        <begin position="28"/>
        <end position="1125"/>
    </location>
</feature>
<sequence length="1125" mass="124223">MVDGSWLRIVAAVSAVIVMLCHEPVNSLTKPSGVKLRNNGYTGIVVAIHPEEPENPELIEIIKRVFVNGSAFLHTATRKRAYFKEVTILVPLTWSSHPSYGSPGNATLDGADVLIAPRNPKYALQEDGPAAPYTKQFEGCGKTGLHIHMTSSFLLNHAQLQPLYGDYGRVLVHEWGHYRWGLFNEYPDPIADPDNVEHFYYSAGSRIFEPTTCSTGWRMRYIKYYEESGKGAFRLCQPRDPFVGFEEGCIPLPADEQPAVTGSIMYGQLKFEHVTQFCDSDADDESYTHNVEAVNKHNRLCTGRSCWEVMREHQDFKGCNNNPPRDIADTTPTFRVVRAFQTRTVLVLDTSGSMQFHSRLTRLESAVRDFITSFAADGSFLALVEFSSGARIITDLQEITSDSIRQSLASQIPESASGGTCIGCGLDAALEVFTRHGSGPQGGKILLITDGEDFEPLLTEEMQEECLLQGVIIDSIAFSEEAEANVGRLSTVTGGKFYLQTDSSQSTGLQDALSELAQGGGMRDFDRRITLYSRVFSFKPEQNQLSGSLYIDPTIGRETTFSFTYYVESSPPGGPSVMIGLTSPSGARFFPGSEEYNIDSVAKRINIDIEDIAESGSWDFVLMNQNTDTNHDVFVSVASFPSSEDVEPIIVSSTLSGTEADVLAQKPLIAFAEVRQGLFPIIGVTVTAIIERPPDVYGTPSEPVELHLWDNGSGADVTKEDGIYSRYFTEFTGVGFYGIKLRVENSGNATILKYSKHSDINPQFLTFSRYSVDELLNGSISDLGGEPFFMPGMPLPDHSGERAPNFTRQASGGATRVSSTPRGWSPTVDSLPPNKVIDLLVQVSSFEKHPSVTLSFTAPGDDLDNGRATRYIFYRADTVGALRSPSEALKIAKEDIICGDVDAPSSFGTRETFVIRVPMIQADAAYVSYVFAVLAEDDVGNRGELSNMARIAIGGGDLRRQDGTQNRQDVDSICRGVARDEDEQQTTLWEDPFSDGDLETTTFLWPTSEIPDVEELVCPPSWHKHGDVCYRFFDVSVPWREANRMCIENLGGNLTEIRTQETNAFVSLLTRSGNNQRLKPAWIGLKYDKISNQFLWRKQNSPGSRAGFWPQSSSAIYRPGKQIKT</sequence>
<dbReference type="InterPro" id="IPR013642">
    <property type="entry name" value="CLCA_N"/>
</dbReference>
<comment type="caution">
    <text evidence="4">The sequence shown here is derived from an EMBL/GenBank/DDBJ whole genome shotgun (WGS) entry which is preliminary data.</text>
</comment>
<dbReference type="InterPro" id="IPR016187">
    <property type="entry name" value="CTDL_fold"/>
</dbReference>
<dbReference type="InterPro" id="IPR051266">
    <property type="entry name" value="CLCR"/>
</dbReference>
<dbReference type="SMART" id="SM00034">
    <property type="entry name" value="CLECT"/>
    <property type="match status" value="1"/>
</dbReference>
<dbReference type="SUPFAM" id="SSF53300">
    <property type="entry name" value="vWA-like"/>
    <property type="match status" value="1"/>
</dbReference>
<feature type="domain" description="C-type lectin" evidence="2">
    <location>
        <begin position="1025"/>
        <end position="1114"/>
    </location>
</feature>
<reference evidence="4" key="1">
    <citation type="submission" date="2021-10" db="EMBL/GenBank/DDBJ databases">
        <title>Tropical sea cucumber genome reveals ecological adaptation and Cuvierian tubules defense mechanism.</title>
        <authorList>
            <person name="Chen T."/>
        </authorList>
    </citation>
    <scope>NUCLEOTIDE SEQUENCE</scope>
    <source>
        <strain evidence="4">Nanhai2018</strain>
        <tissue evidence="4">Muscle</tissue>
    </source>
</reference>
<dbReference type="SMART" id="SM00327">
    <property type="entry name" value="VWA"/>
    <property type="match status" value="1"/>
</dbReference>
<name>A0A9Q1BLK1_HOLLE</name>
<keyword evidence="5" id="KW-1185">Reference proteome</keyword>
<dbReference type="CDD" id="cd00037">
    <property type="entry name" value="CLECT"/>
    <property type="match status" value="1"/>
</dbReference>
<evidence type="ECO:0000256" key="1">
    <source>
        <dbReference type="SAM" id="SignalP"/>
    </source>
</evidence>
<dbReference type="AlphaFoldDB" id="A0A9Q1BLK1"/>
<organism evidence="4 5">
    <name type="scientific">Holothuria leucospilota</name>
    <name type="common">Black long sea cucumber</name>
    <name type="synonym">Mertensiothuria leucospilota</name>
    <dbReference type="NCBI Taxonomy" id="206669"/>
    <lineage>
        <taxon>Eukaryota</taxon>
        <taxon>Metazoa</taxon>
        <taxon>Echinodermata</taxon>
        <taxon>Eleutherozoa</taxon>
        <taxon>Echinozoa</taxon>
        <taxon>Holothuroidea</taxon>
        <taxon>Aspidochirotacea</taxon>
        <taxon>Aspidochirotida</taxon>
        <taxon>Holothuriidae</taxon>
        <taxon>Holothuria</taxon>
    </lineage>
</organism>
<evidence type="ECO:0000259" key="3">
    <source>
        <dbReference type="PROSITE" id="PS50234"/>
    </source>
</evidence>